<keyword evidence="11" id="KW-1185">Reference proteome</keyword>
<organism evidence="10 11">
    <name type="scientific">Geofilum rubicundum JCM 15548</name>
    <dbReference type="NCBI Taxonomy" id="1236989"/>
    <lineage>
        <taxon>Bacteria</taxon>
        <taxon>Pseudomonadati</taxon>
        <taxon>Bacteroidota</taxon>
        <taxon>Bacteroidia</taxon>
        <taxon>Marinilabiliales</taxon>
        <taxon>Marinilabiliaceae</taxon>
        <taxon>Geofilum</taxon>
    </lineage>
</organism>
<evidence type="ECO:0000313" key="10">
    <source>
        <dbReference type="EMBL" id="GAO29445.1"/>
    </source>
</evidence>
<evidence type="ECO:0000256" key="3">
    <source>
        <dbReference type="ARBA" id="ARBA00022452"/>
    </source>
</evidence>
<dbReference type="InterPro" id="IPR036942">
    <property type="entry name" value="Beta-barrel_TonB_sf"/>
</dbReference>
<keyword evidence="6 7" id="KW-0998">Cell outer membrane</keyword>
<dbReference type="Gene3D" id="2.170.130.10">
    <property type="entry name" value="TonB-dependent receptor, plug domain"/>
    <property type="match status" value="1"/>
</dbReference>
<dbReference type="InterPro" id="IPR023997">
    <property type="entry name" value="TonB-dep_OMP_SusC/RagA_CS"/>
</dbReference>
<keyword evidence="10" id="KW-0675">Receptor</keyword>
<dbReference type="SUPFAM" id="SSF56935">
    <property type="entry name" value="Porins"/>
    <property type="match status" value="1"/>
</dbReference>
<evidence type="ECO:0000313" key="11">
    <source>
        <dbReference type="Proteomes" id="UP000032900"/>
    </source>
</evidence>
<dbReference type="RefSeq" id="WP_162198187.1">
    <property type="nucleotide sequence ID" value="NZ_BAZW01000009.1"/>
</dbReference>
<dbReference type="PROSITE" id="PS52016">
    <property type="entry name" value="TONB_DEPENDENT_REC_3"/>
    <property type="match status" value="1"/>
</dbReference>
<evidence type="ECO:0000256" key="4">
    <source>
        <dbReference type="ARBA" id="ARBA00022692"/>
    </source>
</evidence>
<keyword evidence="5 7" id="KW-0472">Membrane</keyword>
<dbReference type="EMBL" id="BAZW01000009">
    <property type="protein sequence ID" value="GAO29445.1"/>
    <property type="molecule type" value="Genomic_DNA"/>
</dbReference>
<dbReference type="InterPro" id="IPR037066">
    <property type="entry name" value="Plug_dom_sf"/>
</dbReference>
<gene>
    <name evidence="10" type="ORF">JCM15548_11632</name>
</gene>
<dbReference type="Proteomes" id="UP000032900">
    <property type="component" value="Unassembled WGS sequence"/>
</dbReference>
<dbReference type="NCBIfam" id="TIGR04056">
    <property type="entry name" value="OMP_RagA_SusC"/>
    <property type="match status" value="1"/>
</dbReference>
<dbReference type="AlphaFoldDB" id="A0A0E9LX68"/>
<dbReference type="InterPro" id="IPR023996">
    <property type="entry name" value="TonB-dep_OMP_SusC/RagA"/>
</dbReference>
<evidence type="ECO:0000256" key="7">
    <source>
        <dbReference type="PROSITE-ProRule" id="PRU01360"/>
    </source>
</evidence>
<dbReference type="GO" id="GO:0009279">
    <property type="term" value="C:cell outer membrane"/>
    <property type="evidence" value="ECO:0007669"/>
    <property type="project" value="UniProtKB-SubCell"/>
</dbReference>
<keyword evidence="3 7" id="KW-1134">Transmembrane beta strand</keyword>
<dbReference type="InterPro" id="IPR008969">
    <property type="entry name" value="CarboxyPept-like_regulatory"/>
</dbReference>
<protein>
    <submittedName>
        <fullName evidence="10">TonB-dependent receptor</fullName>
    </submittedName>
</protein>
<keyword evidence="8" id="KW-0732">Signal</keyword>
<proteinExistence type="inferred from homology"/>
<name>A0A0E9LX68_9BACT</name>
<keyword evidence="2 7" id="KW-0813">Transport</keyword>
<dbReference type="Pfam" id="PF07715">
    <property type="entry name" value="Plug"/>
    <property type="match status" value="1"/>
</dbReference>
<comment type="subcellular location">
    <subcellularLocation>
        <location evidence="1 7">Cell outer membrane</location>
        <topology evidence="1 7">Multi-pass membrane protein</topology>
    </subcellularLocation>
</comment>
<evidence type="ECO:0000256" key="2">
    <source>
        <dbReference type="ARBA" id="ARBA00022448"/>
    </source>
</evidence>
<accession>A0A0E9LX68</accession>
<feature type="chain" id="PRO_5002428707" evidence="8">
    <location>
        <begin position="28"/>
        <end position="1051"/>
    </location>
</feature>
<dbReference type="Gene3D" id="2.40.170.20">
    <property type="entry name" value="TonB-dependent receptor, beta-barrel domain"/>
    <property type="match status" value="1"/>
</dbReference>
<keyword evidence="4 7" id="KW-0812">Transmembrane</keyword>
<evidence type="ECO:0000256" key="5">
    <source>
        <dbReference type="ARBA" id="ARBA00023136"/>
    </source>
</evidence>
<sequence>MRFLKRFFVSFVLLSTLLSFSAAQEQAGDTAEIIVTGVVYDAVSGQPLAFADISCPTFSSAFSDIDGVFSIPVRSLNDFIIISSSGYHTQEVVLAGRSEVAVYMQEGVRPSFQQEVNFGDFAQKKAYTPRAVTSVNMPFVGDLAGKDSPESVLGSSVPGLKVNPRSGIPGVGADLFIRGRSSLNTSNAPLIIVDGMIYDINAYGNSMIEGYTVNSFAGIEVDDIESFTVLKDAAAIYGAKAANGVILINTIRARQQATTIDFKMYGGVNLMPETYPLLDGPQYKTHLLDMLSSAGPDYSELSHLIRASNVEGHPQYYVYNNNTDWQKEVFDQSNTSAYRLGIKGGDDVALYALSVGFMQNEGVVNESKYSRFNLRFNSDIKFSEVLTLNSNIAFAYHDKHIGGTGAQSVDDVVTQARIKAPFLYPNIRNEEGYVSSVLADYDSLGVSNPVAILDNQQLRDVNYRFFGSFNFNFQLNDYFQFSNLVGLSFDKDRESIFIPSYGVRPQETPRGEITNQMKARVARHMALNNDFRMQYTRRFGYEHGLNVLGGVRINLNDNEEDWGQDYTSANDMIRTLGNGLAILRQKGGYLGQWNSLTTYLSGDYDYLKRYFLHVSMSVDGSSRFGKEADGLAMMNSVFGFFPSVSAGWLLTSEPFMQNVAALDLLKLRVGYGVTGNDDIGNFSALKYYTSQNLWSYQGIVQGNLYNPSLKWETNTKINAGLDMALFNERLSLTADVYQNTTTDMLDYIPASRLSGFDDVLVNDGEILTQGVDLGVNVQVLNQPLKWDLGLNMSSYTTEVKSINGDRKVTELFGAYVLTEVGSPLGVFYGYETNGVFATQAAADAADLYALLPNTSLAPFEAGDVHFVNTNPETDNVIDEQDRVVIGNPNPDFFGSVTSRMRWKGISLDALVSFSVGGDVYNYQRRQLESMNALGNQTTATLNRWRYDGQVTDVPRAVYGDENGNSRFSDRWIEDGSFVRLKNVTLGYLLPYKPLGIQSIEVFAAANNLLTFTDYKGLDPEFSAGGYSLVQGMDLGMVPQTRTLMLGVKIGL</sequence>
<dbReference type="InterPro" id="IPR012910">
    <property type="entry name" value="Plug_dom"/>
</dbReference>
<evidence type="ECO:0000256" key="6">
    <source>
        <dbReference type="ARBA" id="ARBA00023237"/>
    </source>
</evidence>
<dbReference type="NCBIfam" id="TIGR04057">
    <property type="entry name" value="SusC_RagA_signa"/>
    <property type="match status" value="1"/>
</dbReference>
<dbReference type="STRING" id="1236989.JCM15548_11632"/>
<evidence type="ECO:0000256" key="8">
    <source>
        <dbReference type="SAM" id="SignalP"/>
    </source>
</evidence>
<comment type="similarity">
    <text evidence="7">Belongs to the TonB-dependent receptor family.</text>
</comment>
<evidence type="ECO:0000256" key="1">
    <source>
        <dbReference type="ARBA" id="ARBA00004571"/>
    </source>
</evidence>
<feature type="signal peptide" evidence="8">
    <location>
        <begin position="1"/>
        <end position="27"/>
    </location>
</feature>
<evidence type="ECO:0000259" key="9">
    <source>
        <dbReference type="Pfam" id="PF07715"/>
    </source>
</evidence>
<comment type="caution">
    <text evidence="10">The sequence shown here is derived from an EMBL/GenBank/DDBJ whole genome shotgun (WGS) entry which is preliminary data.</text>
</comment>
<dbReference type="SUPFAM" id="SSF49464">
    <property type="entry name" value="Carboxypeptidase regulatory domain-like"/>
    <property type="match status" value="1"/>
</dbReference>
<reference evidence="10 11" key="1">
    <citation type="journal article" date="2015" name="Microbes Environ.">
        <title>Distribution and evolution of nitrogen fixation genes in the phylum bacteroidetes.</title>
        <authorList>
            <person name="Inoue J."/>
            <person name="Oshima K."/>
            <person name="Suda W."/>
            <person name="Sakamoto M."/>
            <person name="Iino T."/>
            <person name="Noda S."/>
            <person name="Hongoh Y."/>
            <person name="Hattori M."/>
            <person name="Ohkuma M."/>
        </authorList>
    </citation>
    <scope>NUCLEOTIDE SEQUENCE [LARGE SCALE GENOMIC DNA]</scope>
    <source>
        <strain evidence="10">JCM 15548</strain>
    </source>
</reference>
<dbReference type="InterPro" id="IPR039426">
    <property type="entry name" value="TonB-dep_rcpt-like"/>
</dbReference>
<feature type="domain" description="TonB-dependent receptor plug" evidence="9">
    <location>
        <begin position="126"/>
        <end position="245"/>
    </location>
</feature>